<evidence type="ECO:0000313" key="2">
    <source>
        <dbReference type="Proteomes" id="UP000184196"/>
    </source>
</evidence>
<protein>
    <recommendedName>
        <fullName evidence="3">Epoxyqueuosine reductase QueG (Queuosine biosynthesis)</fullName>
    </recommendedName>
</protein>
<keyword evidence="2" id="KW-1185">Reference proteome</keyword>
<gene>
    <name evidence="1" type="ORF">SAMN02745218_00811</name>
</gene>
<dbReference type="PANTHER" id="PTHR42827:SF1">
    <property type="entry name" value="IRON-SULFUR CLUSTER-BINDING PROTEIN"/>
    <property type="match status" value="1"/>
</dbReference>
<dbReference type="Proteomes" id="UP000184196">
    <property type="component" value="Unassembled WGS sequence"/>
</dbReference>
<evidence type="ECO:0008006" key="3">
    <source>
        <dbReference type="Google" id="ProtNLM"/>
    </source>
</evidence>
<dbReference type="AlphaFoldDB" id="A0A1M4WCI2"/>
<sequence length="246" mass="26840">MERLIEEIIVQLVNNYRGSTGYRTPLVGFARADAPGFARLKEAVGPGHLLPRDLLPGARSVVAFFLPFTPELVEIHRRDPYVSRQWAEAYIETNRLIGEICGVLARELEKRGVKAAWCEPTHNFDPVALVSFWSHKHVAYLCGLGTFGLHHMLITPSGCAGRLGSLVVDADLSPSPPAAGENCLYRRKGTCKACVKLCPTGALGVEGLDKEKCYRRLLEVDAYYADLGLCDVCGKCATGPCALGRP</sequence>
<dbReference type="PANTHER" id="PTHR42827">
    <property type="entry name" value="IRON-SULFUR CLUSTER-BINDING PROTEIN-RELATED"/>
    <property type="match status" value="1"/>
</dbReference>
<proteinExistence type="predicted"/>
<evidence type="ECO:0000313" key="1">
    <source>
        <dbReference type="EMBL" id="SHE78944.1"/>
    </source>
</evidence>
<organism evidence="1 2">
    <name type="scientific">Desulfofundulus australicus DSM 11792</name>
    <dbReference type="NCBI Taxonomy" id="1121425"/>
    <lineage>
        <taxon>Bacteria</taxon>
        <taxon>Bacillati</taxon>
        <taxon>Bacillota</taxon>
        <taxon>Clostridia</taxon>
        <taxon>Eubacteriales</taxon>
        <taxon>Peptococcaceae</taxon>
        <taxon>Desulfofundulus</taxon>
    </lineage>
</organism>
<name>A0A1M4WCI2_9FIRM</name>
<reference evidence="2" key="1">
    <citation type="submission" date="2016-11" db="EMBL/GenBank/DDBJ databases">
        <authorList>
            <person name="Varghese N."/>
            <person name="Submissions S."/>
        </authorList>
    </citation>
    <scope>NUCLEOTIDE SEQUENCE [LARGE SCALE GENOMIC DNA]</scope>
    <source>
        <strain evidence="2">DSM 11792</strain>
    </source>
</reference>
<dbReference type="RefSeq" id="WP_073163397.1">
    <property type="nucleotide sequence ID" value="NZ_FQUW01000009.1"/>
</dbReference>
<accession>A0A1M4WCI2</accession>
<dbReference type="OrthoDB" id="9784571at2"/>
<dbReference type="EMBL" id="FQUW01000009">
    <property type="protein sequence ID" value="SHE78944.1"/>
    <property type="molecule type" value="Genomic_DNA"/>
</dbReference>